<dbReference type="PANTHER" id="PTHR12815">
    <property type="entry name" value="SORTING AND ASSEMBLY MACHINERY SAMM50 PROTEIN FAMILY MEMBER"/>
    <property type="match status" value="1"/>
</dbReference>
<keyword evidence="1" id="KW-1134">Transmembrane beta strand</keyword>
<evidence type="ECO:0000313" key="4">
    <source>
        <dbReference type="EMBL" id="CAE0067343.1"/>
    </source>
</evidence>
<evidence type="ECO:0000256" key="1">
    <source>
        <dbReference type="ARBA" id="ARBA00022452"/>
    </source>
</evidence>
<sequence length="530" mass="58657">MGTDSLGFLNVGFGDGRWINVDSNVGISRRRRGIRRNYVKESKRVAATLFDGFASGPNEKLMDLVVRNCELIPEVVINQLRMHFMSKPKLSLSELKDGALWLGQWYTENGYSVNDVLLSQVPRKDNGGVLVYVARERRVGSFQFRHHRPGGGGSGDGPGRTKPEVITRTLGLNVGSHFCMPRERFNRLDHLQLFDDVEMRVDKVVDVDPDSGESLDSEGRPAGVHLTVELFEKPTVEIVPAFSFNLKTGMVGTLSLSDKNFRGRGHRVSLSASRSQSDGYETIIDFDNPRFLSKGKTRYAWTLRSSSLAGGTGASRTKHTGSSVSTTTPLDATGALSLHLGGRAERQWGDETHEPVNQLELSTRIVNDKRKGAEIRTGHRQELGLTRGVNMNWMEGIVNSFWRGFGRIGVMNSFLKGRLGMALGGEIHAQGTTSPGVREHYWHGGEIRGERRSLFVGEDRFWTKTIAELRVPVHERASLFWFAEVASVASGSSVSTVGLGLKFLGTISVVYSVNMDGSWTWKVLPVDPHT</sequence>
<feature type="region of interest" description="Disordered" evidence="3">
    <location>
        <begin position="309"/>
        <end position="330"/>
    </location>
</feature>
<dbReference type="EMBL" id="HBHW01045579">
    <property type="protein sequence ID" value="CAE0067343.1"/>
    <property type="molecule type" value="Transcribed_RNA"/>
</dbReference>
<reference evidence="4" key="1">
    <citation type="submission" date="2021-01" db="EMBL/GenBank/DDBJ databases">
        <authorList>
            <person name="Corre E."/>
            <person name="Pelletier E."/>
            <person name="Niang G."/>
            <person name="Scheremetjew M."/>
            <person name="Finn R."/>
            <person name="Kale V."/>
            <person name="Holt S."/>
            <person name="Cochrane G."/>
            <person name="Meng A."/>
            <person name="Brown T."/>
            <person name="Cohen L."/>
        </authorList>
    </citation>
    <scope>NUCLEOTIDE SEQUENCE</scope>
    <source>
        <strain evidence="4">CCMP 769</strain>
    </source>
</reference>
<organism evidence="4">
    <name type="scientific">Rhodosorus marinus</name>
    <dbReference type="NCBI Taxonomy" id="101924"/>
    <lineage>
        <taxon>Eukaryota</taxon>
        <taxon>Rhodophyta</taxon>
        <taxon>Stylonematophyceae</taxon>
        <taxon>Stylonematales</taxon>
        <taxon>Stylonemataceae</taxon>
        <taxon>Rhodosorus</taxon>
    </lineage>
</organism>
<gene>
    <name evidence="4" type="ORF">RMAR00112_LOCUS35421</name>
</gene>
<evidence type="ECO:0008006" key="5">
    <source>
        <dbReference type="Google" id="ProtNLM"/>
    </source>
</evidence>
<proteinExistence type="predicted"/>
<evidence type="ECO:0000256" key="3">
    <source>
        <dbReference type="SAM" id="MobiDB-lite"/>
    </source>
</evidence>
<dbReference type="Gene3D" id="2.40.160.50">
    <property type="entry name" value="membrane protein fhac: a member of the omp85/tpsb transporter family"/>
    <property type="match status" value="1"/>
</dbReference>
<dbReference type="PANTHER" id="PTHR12815:SF18">
    <property type="entry name" value="SORTING AND ASSEMBLY MACHINERY COMPONENT 50 HOMOLOG"/>
    <property type="match status" value="1"/>
</dbReference>
<feature type="compositionally biased region" description="Polar residues" evidence="3">
    <location>
        <begin position="320"/>
        <end position="330"/>
    </location>
</feature>
<keyword evidence="2" id="KW-0812">Transmembrane</keyword>
<accession>A0A7S3EP46</accession>
<keyword evidence="1" id="KW-0472">Membrane</keyword>
<protein>
    <recommendedName>
        <fullName evidence="5">Bacterial surface antigen (D15) domain-containing protein</fullName>
    </recommendedName>
</protein>
<evidence type="ECO:0000256" key="2">
    <source>
        <dbReference type="ARBA" id="ARBA00022692"/>
    </source>
</evidence>
<dbReference type="InterPro" id="IPR039910">
    <property type="entry name" value="D15-like"/>
</dbReference>
<name>A0A7S3EP46_9RHOD</name>
<dbReference type="AlphaFoldDB" id="A0A7S3EP46"/>